<feature type="signal peptide" evidence="1">
    <location>
        <begin position="1"/>
        <end position="29"/>
    </location>
</feature>
<proteinExistence type="predicted"/>
<protein>
    <recommendedName>
        <fullName evidence="4">Outer membrane lipoprotein carrier protein LolA</fullName>
    </recommendedName>
</protein>
<sequence length="197" mass="22041">MSSLRPAAAHRLAKWFLPLSLFAAATAWAGPKEDIKALSLKFLALRSYHASMTHSDKRVPKTEMDFVAPDRFRVDSGMGPQVIIGDTMYMTLDGRTMRVPMPKGTMTQWRQSDRAFREVDRAEIEALGIETVDGKPAKKYRMIQTYDGIRSDSLLWVGANGLPLKMEVTATAGKRTSTTTIVYSRYNDPAIRIDAPK</sequence>
<keyword evidence="3" id="KW-1185">Reference proteome</keyword>
<gene>
    <name evidence="2" type="ORF">GCM10023307_07700</name>
</gene>
<dbReference type="Proteomes" id="UP001499959">
    <property type="component" value="Unassembled WGS sequence"/>
</dbReference>
<organism evidence="2 3">
    <name type="scientific">Lysobacter hankyongensis</name>
    <dbReference type="NCBI Taxonomy" id="1176535"/>
    <lineage>
        <taxon>Bacteria</taxon>
        <taxon>Pseudomonadati</taxon>
        <taxon>Pseudomonadota</taxon>
        <taxon>Gammaproteobacteria</taxon>
        <taxon>Lysobacterales</taxon>
        <taxon>Lysobacteraceae</taxon>
        <taxon>Lysobacter</taxon>
    </lineage>
</organism>
<name>A0ABP9ASQ2_9GAMM</name>
<accession>A0ABP9ASQ2</accession>
<dbReference type="RefSeq" id="WP_345301981.1">
    <property type="nucleotide sequence ID" value="NZ_BAABJE010000002.1"/>
</dbReference>
<dbReference type="EMBL" id="BAABJE010000002">
    <property type="protein sequence ID" value="GAA4785501.1"/>
    <property type="molecule type" value="Genomic_DNA"/>
</dbReference>
<keyword evidence="1" id="KW-0732">Signal</keyword>
<evidence type="ECO:0000313" key="3">
    <source>
        <dbReference type="Proteomes" id="UP001499959"/>
    </source>
</evidence>
<reference evidence="3" key="1">
    <citation type="journal article" date="2019" name="Int. J. Syst. Evol. Microbiol.">
        <title>The Global Catalogue of Microorganisms (GCM) 10K type strain sequencing project: providing services to taxonomists for standard genome sequencing and annotation.</title>
        <authorList>
            <consortium name="The Broad Institute Genomics Platform"/>
            <consortium name="The Broad Institute Genome Sequencing Center for Infectious Disease"/>
            <person name="Wu L."/>
            <person name="Ma J."/>
        </authorList>
    </citation>
    <scope>NUCLEOTIDE SEQUENCE [LARGE SCALE GENOMIC DNA]</scope>
    <source>
        <strain evidence="3">JCM 18204</strain>
    </source>
</reference>
<feature type="chain" id="PRO_5045948642" description="Outer membrane lipoprotein carrier protein LolA" evidence="1">
    <location>
        <begin position="30"/>
        <end position="197"/>
    </location>
</feature>
<evidence type="ECO:0008006" key="4">
    <source>
        <dbReference type="Google" id="ProtNLM"/>
    </source>
</evidence>
<evidence type="ECO:0000256" key="1">
    <source>
        <dbReference type="SAM" id="SignalP"/>
    </source>
</evidence>
<comment type="caution">
    <text evidence="2">The sequence shown here is derived from an EMBL/GenBank/DDBJ whole genome shotgun (WGS) entry which is preliminary data.</text>
</comment>
<dbReference type="Gene3D" id="2.50.20.20">
    <property type="match status" value="1"/>
</dbReference>
<evidence type="ECO:0000313" key="2">
    <source>
        <dbReference type="EMBL" id="GAA4785501.1"/>
    </source>
</evidence>